<keyword evidence="3 8" id="KW-0812">Transmembrane</keyword>
<evidence type="ECO:0000256" key="7">
    <source>
        <dbReference type="SAM" id="MobiDB-lite"/>
    </source>
</evidence>
<dbReference type="Gene3D" id="2.60.40.1660">
    <property type="entry name" value="Na, k-atpase alpha subunit"/>
    <property type="match status" value="1"/>
</dbReference>
<dbReference type="InterPro" id="IPR038702">
    <property type="entry name" value="Na/K_ATPase_sub_beta_sf"/>
</dbReference>
<dbReference type="InterPro" id="IPR000402">
    <property type="entry name" value="Na/K_ATPase_sub_beta"/>
</dbReference>
<evidence type="ECO:0000256" key="1">
    <source>
        <dbReference type="ARBA" id="ARBA00004606"/>
    </source>
</evidence>
<keyword evidence="6 8" id="KW-0472">Membrane</keyword>
<dbReference type="PANTHER" id="PTHR11523">
    <property type="entry name" value="SODIUM/POTASSIUM-DEPENDENT ATPASE BETA SUBUNIT"/>
    <property type="match status" value="1"/>
</dbReference>
<reference evidence="10" key="2">
    <citation type="submission" date="2025-08" db="UniProtKB">
        <authorList>
            <consortium name="RefSeq"/>
        </authorList>
    </citation>
    <scope>IDENTIFICATION</scope>
    <source>
        <tissue evidence="10">Adult</tissue>
    </source>
</reference>
<dbReference type="RefSeq" id="XP_049304775.1">
    <property type="nucleotide sequence ID" value="XM_049448818.1"/>
</dbReference>
<dbReference type="Proteomes" id="UP001652620">
    <property type="component" value="Chromosome 2"/>
</dbReference>
<evidence type="ECO:0000256" key="2">
    <source>
        <dbReference type="ARBA" id="ARBA00005876"/>
    </source>
</evidence>
<dbReference type="PANTHER" id="PTHR11523:SF28">
    <property type="entry name" value="NA_K-ATPASE BETA SUBUNIT ISOFORM 4-RELATED"/>
    <property type="match status" value="1"/>
</dbReference>
<reference evidence="9" key="1">
    <citation type="submission" date="2025-05" db="UniProtKB">
        <authorList>
            <consortium name="RefSeq"/>
        </authorList>
    </citation>
    <scope>NUCLEOTIDE SEQUENCE [LARGE SCALE GENOMIC DNA]</scope>
</reference>
<feature type="transmembrane region" description="Helical" evidence="8">
    <location>
        <begin position="87"/>
        <end position="108"/>
    </location>
</feature>
<gene>
    <name evidence="10" type="primary">LOC105226640</name>
</gene>
<comment type="similarity">
    <text evidence="2">Belongs to the X(+)/potassium ATPases subunit beta family.</text>
</comment>
<dbReference type="Pfam" id="PF00287">
    <property type="entry name" value="Na_K-ATPase"/>
    <property type="match status" value="2"/>
</dbReference>
<organism evidence="9 10">
    <name type="scientific">Bactrocera dorsalis</name>
    <name type="common">Oriental fruit fly</name>
    <name type="synonym">Dacus dorsalis</name>
    <dbReference type="NCBI Taxonomy" id="27457"/>
    <lineage>
        <taxon>Eukaryota</taxon>
        <taxon>Metazoa</taxon>
        <taxon>Ecdysozoa</taxon>
        <taxon>Arthropoda</taxon>
        <taxon>Hexapoda</taxon>
        <taxon>Insecta</taxon>
        <taxon>Pterygota</taxon>
        <taxon>Neoptera</taxon>
        <taxon>Endopterygota</taxon>
        <taxon>Diptera</taxon>
        <taxon>Brachycera</taxon>
        <taxon>Muscomorpha</taxon>
        <taxon>Tephritoidea</taxon>
        <taxon>Tephritidae</taxon>
        <taxon>Bactrocera</taxon>
        <taxon>Bactrocera</taxon>
    </lineage>
</organism>
<name>A0ABM3J6B5_BACDO</name>
<keyword evidence="9" id="KW-1185">Reference proteome</keyword>
<feature type="compositionally biased region" description="Basic and acidic residues" evidence="7">
    <location>
        <begin position="47"/>
        <end position="58"/>
    </location>
</feature>
<proteinExistence type="inferred from homology"/>
<evidence type="ECO:0000256" key="4">
    <source>
        <dbReference type="ARBA" id="ARBA00022968"/>
    </source>
</evidence>
<keyword evidence="4" id="KW-0735">Signal-anchor</keyword>
<protein>
    <submittedName>
        <fullName evidence="10">Sodium/potassium-transporting ATPase subunit beta-1</fullName>
    </submittedName>
</protein>
<evidence type="ECO:0000256" key="3">
    <source>
        <dbReference type="ARBA" id="ARBA00022692"/>
    </source>
</evidence>
<feature type="region of interest" description="Disordered" evidence="7">
    <location>
        <begin position="30"/>
        <end position="66"/>
    </location>
</feature>
<sequence>MFEKSGTYVLVKRFRRENAENALALISESKEKVSSVKEQPPQRSKKSVKENKESRKETVNQQDVQSHNKTVSDTPFIRGVIYWIKTILYYAIFYAGLSILFYICFTIYKLTLPEDAPRASKLQPSLVYYPNYESYYLNRISWNTYDKKDVDLIVTNINTFLEKFGTRREFGNCSVNDSYGYKTRNPCVFLKVNRIAGFQVDPIENVRELQRSERVLKKVIDSLSPDKRKGRLWISCKSNSWVNIEYFPQSRSIPMEQINTQQPVYKTNNGSSYSQGDYDHIVTIQIINIPQDQLFNVNCKMFAKNIENDDNNNPWMGGVSFDMILLTD</sequence>
<evidence type="ECO:0000313" key="9">
    <source>
        <dbReference type="Proteomes" id="UP001652620"/>
    </source>
</evidence>
<accession>A0ABM3J6B5</accession>
<dbReference type="GeneID" id="105226640"/>
<evidence type="ECO:0000256" key="8">
    <source>
        <dbReference type="SAM" id="Phobius"/>
    </source>
</evidence>
<keyword evidence="5 8" id="KW-1133">Transmembrane helix</keyword>
<evidence type="ECO:0000256" key="6">
    <source>
        <dbReference type="ARBA" id="ARBA00023136"/>
    </source>
</evidence>
<evidence type="ECO:0000313" key="10">
    <source>
        <dbReference type="RefSeq" id="XP_049304775.1"/>
    </source>
</evidence>
<comment type="subcellular location">
    <subcellularLocation>
        <location evidence="1">Membrane</location>
        <topology evidence="1">Single-pass type II membrane protein</topology>
    </subcellularLocation>
</comment>
<evidence type="ECO:0000256" key="5">
    <source>
        <dbReference type="ARBA" id="ARBA00022989"/>
    </source>
</evidence>